<keyword evidence="6" id="KW-1185">Reference proteome</keyword>
<dbReference type="OrthoDB" id="136115at2"/>
<dbReference type="InterPro" id="IPR028994">
    <property type="entry name" value="Integrin_alpha_N"/>
</dbReference>
<evidence type="ECO:0000256" key="3">
    <source>
        <dbReference type="SAM" id="SignalP"/>
    </source>
</evidence>
<feature type="domain" description="Transglutaminase-like" evidence="4">
    <location>
        <begin position="268"/>
        <end position="368"/>
    </location>
</feature>
<accession>A0A2H3L997</accession>
<dbReference type="Pfam" id="PF13517">
    <property type="entry name" value="FG-GAP_3"/>
    <property type="match status" value="2"/>
</dbReference>
<protein>
    <recommendedName>
        <fullName evidence="4">Transglutaminase-like domain-containing protein</fullName>
    </recommendedName>
</protein>
<feature type="signal peptide" evidence="3">
    <location>
        <begin position="1"/>
        <end position="25"/>
    </location>
</feature>
<comment type="caution">
    <text evidence="5">The sequence shown here is derived from an EMBL/GenBank/DDBJ whole genome shotgun (WGS) entry which is preliminary data.</text>
</comment>
<dbReference type="SUPFAM" id="SSF69318">
    <property type="entry name" value="Integrin alpha N-terminal domain"/>
    <property type="match status" value="1"/>
</dbReference>
<dbReference type="Pfam" id="PF01841">
    <property type="entry name" value="Transglut_core"/>
    <property type="match status" value="1"/>
</dbReference>
<evidence type="ECO:0000256" key="1">
    <source>
        <dbReference type="ARBA" id="ARBA00022729"/>
    </source>
</evidence>
<evidence type="ECO:0000259" key="4">
    <source>
        <dbReference type="Pfam" id="PF01841"/>
    </source>
</evidence>
<dbReference type="SUPFAM" id="SSF54001">
    <property type="entry name" value="Cysteine proteinases"/>
    <property type="match status" value="1"/>
</dbReference>
<organism evidence="5 6">
    <name type="scientific">Candidatus Chloroploca asiatica</name>
    <dbReference type="NCBI Taxonomy" id="1506545"/>
    <lineage>
        <taxon>Bacteria</taxon>
        <taxon>Bacillati</taxon>
        <taxon>Chloroflexota</taxon>
        <taxon>Chloroflexia</taxon>
        <taxon>Chloroflexales</taxon>
        <taxon>Chloroflexineae</taxon>
        <taxon>Oscillochloridaceae</taxon>
        <taxon>Candidatus Chloroploca</taxon>
    </lineage>
</organism>
<dbReference type="PANTHER" id="PTHR39198:SF1">
    <property type="entry name" value="ALPHA-GALACTOSIDASE NEW3 DOMAIN-CONTAINING PROTEIN"/>
    <property type="match status" value="1"/>
</dbReference>
<dbReference type="RefSeq" id="WP_097651664.1">
    <property type="nucleotide sequence ID" value="NZ_LYXE01000063.1"/>
</dbReference>
<dbReference type="Gene3D" id="2.130.10.130">
    <property type="entry name" value="Integrin alpha, N-terminal"/>
    <property type="match status" value="1"/>
</dbReference>
<evidence type="ECO:0000313" key="6">
    <source>
        <dbReference type="Proteomes" id="UP000220922"/>
    </source>
</evidence>
<dbReference type="Gene3D" id="3.10.620.30">
    <property type="match status" value="1"/>
</dbReference>
<dbReference type="EMBL" id="LYXE01000063">
    <property type="protein sequence ID" value="PDV99900.1"/>
    <property type="molecule type" value="Genomic_DNA"/>
</dbReference>
<dbReference type="InterPro" id="IPR013517">
    <property type="entry name" value="FG-GAP"/>
</dbReference>
<dbReference type="InterPro" id="IPR038765">
    <property type="entry name" value="Papain-like_cys_pep_sf"/>
</dbReference>
<name>A0A2H3L997_9CHLR</name>
<evidence type="ECO:0000256" key="2">
    <source>
        <dbReference type="SAM" id="MobiDB-lite"/>
    </source>
</evidence>
<dbReference type="PANTHER" id="PTHR39198">
    <property type="entry name" value="HYPOTHETICAL MEMBRANE PROTEIN, CONSERVED"/>
    <property type="match status" value="1"/>
</dbReference>
<dbReference type="Gene3D" id="2.60.120.260">
    <property type="entry name" value="Galactose-binding domain-like"/>
    <property type="match status" value="3"/>
</dbReference>
<keyword evidence="1 3" id="KW-0732">Signal</keyword>
<gene>
    <name evidence="5" type="ORF">A9Q02_01430</name>
</gene>
<dbReference type="Proteomes" id="UP000220922">
    <property type="component" value="Unassembled WGS sequence"/>
</dbReference>
<feature type="chain" id="PRO_5013655645" description="Transglutaminase-like domain-containing protein" evidence="3">
    <location>
        <begin position="26"/>
        <end position="3798"/>
    </location>
</feature>
<evidence type="ECO:0000313" key="5">
    <source>
        <dbReference type="EMBL" id="PDV99900.1"/>
    </source>
</evidence>
<dbReference type="InterPro" id="IPR013783">
    <property type="entry name" value="Ig-like_fold"/>
</dbReference>
<feature type="region of interest" description="Disordered" evidence="2">
    <location>
        <begin position="1803"/>
        <end position="1826"/>
    </location>
</feature>
<sequence length="3798" mass="397626">MNRGMRSIVLLMLAAILVVNSAVPAALVAAPARADRFAEALLQPPSGILLDAAANPETASRPLALAQPLTVTRVQTAVTPTGTSDGLVTLTYTLRNNLAPVTAPVPPPGATITETIAFAATYDAASDPNTIRSLLLTTSLAEAISFVGAAPLPVQQAADLAWSLGDLPPQTTITATLSVRAATFAGEFAELETGAVAWGTLHGRAVSAETGAARLAADSFAPWLQRTPDADTNDEDMLAQLAALGGDPERLFAYVKTLEHEVYGGSLRGTRGTLWSQAGNALDKASLLIAMLRASGTPARYRHGTLNDERIKQLILAMFPTPQGVIGHVPPGESVADPTTIPMLVNEARDHWWVEAYLPGQGWVELDPSFREASIGERFAASVADDGTDRIAEVPDSVRHKVTLRLKVEHYTLLSAQLPGGLPVSYPLEATFNSVALVGEPVSLAHFVNPQINGGMIFTTKITDYRPYFLVGDEVIDGETYQDLTSNFVGPLSNRLVTALWLEIESRNAQGESQLFTREIVDRLGYAARTGGSSGSIAFDSELPIIGEQALYTVLATPSRVPPEAINRLTAPARQALTQGSSSFTALQAWGARPAAEQRAAFDEIRSAIINLQQTVRTTHAAQLLTLAAQSDYGTAYLSDLFLTHAYVASPRFFLSSWEVNDAKQTATVRLDLRNNQLRTVLYPGQAWGGLVAFNHARGMQDAELETAILRDDANGTLISVPELMRAAEAQGIPLVRLDGGSLDRLAELPLSPRARARIVDSLQRGPYYAVIVPERPVQMGDQALTGWIEIDLVDGETRDVMEDGLHVAAIQYGLLVASPTFDAIFALIGFFHGFASYTFFWIAEFMSNLPLESGGLKQAWTSAHTFAQAETEKIVDLLTEAGSSGSGTTFNRLKAYATGNGLTISIALPEPVETKCKLLEYMAYECPPTSAAVPIPVEVELGFVNGTKFAAQVIGSVDPPLPNALASPGALRAPVLSRAETLLQPAATLAAGSFSAEGRLVSVALSAPASTSFYAPAVAGLGVGGDGSVYGATMFSRGITTTLSNAALMLAPITGTLSLAGQALNAPNGLAIAGYRGPLALTEAEATLDQLALASSSPVELFTLKLSADASTTEPTTPINFTAEIEANFTDAFTLTAETPDNWAVAVSQAGQVTVTPAPGAAPGSYQVLVTARSSRYPELFVTAVHTVNTTAFEGLALTVAPDPLITVPWGIGALTADPTNNGQLQVPGAAFTATMTNTSTRAHRFTLNVTGLPAGWLILSGAQGSNETSVTLPAGGTAQVGFYASPPPGPLPAAGTSYPVTVRVAATENAQLTQTASVTFAVPALPYAYLSVAPSTLLVAPGGADSVALNLQNVGNSNGSFPLQATLPGPDWTLAGLPASQSVPVGVTVTQQLMLTAPVHAPIGAQATVEIRTNSGPYTQTLPIVVRVEDPLAICVYQAARAPSDGRTAGVVTALRELGTAVGLLAATPDDAALRAQVASQLRLVSNQLGAVIGMDQIAEALLRRAAALEGTPTSDETTAILTQLCADLDPVAEGLTLNARSAAEVRFIPGTLTVRAGDAVTPTLRVVNRGSEQTRYEIVVGGSLPGLPAPQIITVDPDETVDLPIPLTPPSTGFALLLGRVRVVESGASAGSFATEASLGLNVLESFVRVLDVRATPAFVETGVSSTTLSLHLANLTNMPLEATARVRLLAPDATSVYSAEQTLALGGGDPRSYGLGTVDTSGFAAGVYTATVDLVQPDGTPLAGGSGAGLLTVGMGLAAEVAVEPLVVLPGNPVVTTSITTRIRQQAILPDALSVAAQPAPTGVGQPWARVNPERSAGDEPMLSREAMPVPSPSEDAPGWGHTLLRRLTCVTDCAEPGLAAMLLRARSASEASATGGGAQASPVALTLDPLVPAFAGGGISRYEETEATIAYSGTWTILNHAPASGGQGNFGRAAGSRATFTFTSTWVHIGFATGTASGQAEIFVDGTSRGVIDLYRRTAGVTSIAYGDLGPGAHTLEIVTLGTRNAFSTDIRVGLDYLDTWDGTLLAAGVFEEDDPRVQLGGSWFAQTTDEASGGGYLYWYSSGRAWFPLTGDSFSLQVMVGPNFGQTRISIDGEAQGVFDLNAPTLGPQRLAFAGLGVGPHVVLVEQYRGNASLDAFITPGEAPFVEPPTRSGISRYEEDAPELRFNGVPLGVAPTTWGEVTSGLASGGYAVRSRTANDQASLTFTGSWAHLGLLTNTNGGQAEVFINGVSQGVIDTYSRDGGVLSRAYADLGPGPHTLEVRVLGTRNALSSDAWVSFDYLDTWDGTLLPDGTFEEDDPRVQLGGSWFAQTTDEASGGGYLYWYSSGRAWFPLTGDSFSLQVMVGPNFGQTRISIDGEAQGVFDLNAPTLGPQRLAFAGLGVGPHVVLVEQYRGNASLDAFITPGEAPFVEPPTRSGISRYEEDAPELRFNGVPLGVAPTTWGEVTSGLASGGYAVRSRTANDQASLTFTGSWAHLGLLTNTNGGQAEVFINGVSQGVLDTYSATAGITSTVYSNLGEGPHTLDVRVLGTQNISSTDSWITLDFIDAWDGTAMDEGLFTASSARVYRSNDWQVVSNDRLPGGEFIERGTTTWFHTVGDALTLVGVTNSADQNGPTLVEVFVDEVSQGLVDLTYAFSRSPVPIRLAGLGEGPHVVRIANLRRGGLVGFDTSATPFAGVPMVEWYSDVPASNDGYVITTISAGDLDGDGSVELAVSSGNGNLYIYRGDGQDAGDGTPILWQREVGLGDTPALADLDGDGLAEVIVGSDQGVFVFAHDGTPLWSNSEIRPHSIKVPRFVESLGWGGAAVANLDADPAAEIVAVGHLDSNWQNPGVRTQRLIVFKADGTVAARYDLPMSDVGLYSFEFTATPPLLADLTGDGRPEILVGQSNILVALSYANGTLSELWRRTTTISDEARGYGTWGSPAVANVDGKQPGGDPDPEIVMAWDTKIELLKADGSLVWSYDAGQRLYPGSVSLADVDGDGEVEIVTVMKRPWPAEEQDIIVLNADGSLLWTKPVLDRTISSSGVTVMDLDGDGRYEVVWNGAGTGLAIFQGSDGTLLFNEPLINSGTLNDYPIIADVDGDGQAEIVAGDSDGFYVVGFSGWGSARPLWNQYNYHITNINDDLTVPLLEPNSWEVHNTYRTQSPLRNPVPVYLLDVEHPLPATGVVPLTTTFSLQPRTPAPGLTWRYRQEGLAQPVRTLSFAAQLTAMQPGEVRAVSQGTTVTATLVSGRNQLTFPPLYVTAARLITIEPVQPVTRPGSQARYEVELFNPTTTALTFTLNLDGLPLAWADLPGELRVEPETRLRLPLTLTPSAATLPGALPFTIRTTLPDGTSDQATSMLDVLAGLRLGVTPPALQATYGETVSATVTLHNDEATARTYDLAVMGLDGLSVALAASVVVPAGGVATLPLTVTATAAQQVTPFAVRAVLRDPTDPLTTTASATLVQNGAVSVTAQLSPDEAVGGPSTTSVLTLTVMNSGSIVSTFALVPELPSGWQGALLANSAPVSELTLTPFVFNRAEVQVLVRPPAGTPPGRYPVRVYVNAQESPAQAIAVAEIVIGNRGVSVALTPASAAFDPDQGQSWQVQVTNTGTVADTYDLVLGGFLGLNASLASSTVALLPGGSTSVPVQGGPMPFVLPGTHQLAVTARSQAEAGISSFATAEVTIAGRNDVAVSLTGDNQQLRTDNPVRYLAVISNTGTLDATYDLTASIDVNGVRLELEAGSVFVPARLAAALMLDAILETTLPTANDETATVTVRAVARGNVATGQASAPLVLNRTALERPLIYLPFIRR</sequence>
<reference evidence="5 6" key="1">
    <citation type="submission" date="2016-05" db="EMBL/GenBank/DDBJ databases">
        <authorList>
            <person name="Lavstsen T."/>
            <person name="Jespersen J.S."/>
        </authorList>
    </citation>
    <scope>NUCLEOTIDE SEQUENCE [LARGE SCALE GENOMIC DNA]</scope>
    <source>
        <strain evidence="5 6">B7-9</strain>
    </source>
</reference>
<proteinExistence type="predicted"/>
<dbReference type="InterPro" id="IPR002931">
    <property type="entry name" value="Transglutaminase-like"/>
</dbReference>
<dbReference type="Gene3D" id="2.60.40.10">
    <property type="entry name" value="Immunoglobulins"/>
    <property type="match status" value="2"/>
</dbReference>